<dbReference type="Pfam" id="PF14487">
    <property type="entry name" value="DarT"/>
    <property type="match status" value="1"/>
</dbReference>
<dbReference type="Proteomes" id="UP001369248">
    <property type="component" value="Chromosome"/>
</dbReference>
<proteinExistence type="inferred from homology"/>
<feature type="domain" description="DarT" evidence="7">
    <location>
        <begin position="338"/>
        <end position="524"/>
    </location>
</feature>
<comment type="catalytic activity">
    <reaction evidence="6">
        <text>a thymidine in DNA + NAD(+) = an N-(ADP-alpha-D-ribosyl)-thymidine in DNA + nicotinamide + H(+)</text>
        <dbReference type="Rhea" id="RHEA:71651"/>
        <dbReference type="Rhea" id="RHEA-COMP:13556"/>
        <dbReference type="Rhea" id="RHEA-COMP:18051"/>
        <dbReference type="ChEBI" id="CHEBI:15378"/>
        <dbReference type="ChEBI" id="CHEBI:17154"/>
        <dbReference type="ChEBI" id="CHEBI:57540"/>
        <dbReference type="ChEBI" id="CHEBI:137386"/>
        <dbReference type="ChEBI" id="CHEBI:191199"/>
    </reaction>
</comment>
<feature type="active site" description="Proton acceptor" evidence="6">
    <location>
        <position position="377"/>
    </location>
</feature>
<keyword evidence="9" id="KW-1185">Reference proteome</keyword>
<evidence type="ECO:0000256" key="5">
    <source>
        <dbReference type="ARBA" id="ARBA00023125"/>
    </source>
</evidence>
<sequence length="537" mass="59732">MAILYFQILIISTLYLARRLGKKSLVIVCCAWSIFSLSNGFLPGVILLQLFTLWAGCYWFLKRKTNHAAEAPATTPAEKRPAVSGPTPTPPLLLVPVASTPLESPPTDGGFLRSLDTLNNALSSFNDSVCLSLEVQKATASLAAVLFTEKLCTEKALERSHAALKLAAWRQEHGEKAWAHYLQAQAIYTIALDSSANAAVAAPLPEWRHIDFSSAPREGDNPLAIAIEAKKRQLQGERDRFFSDIAQQIWADLPLRIAMADELSKVGGHETWACISRQAEFTHKPLARLTFGAVLGKVQTSTADRPTPVLQGRESIGFLPGFLLKQALQTRARVLELPYLVHFTRVENLPSIMQHGLCSITTLNDKQIDFRFNDHLRLEGQPHAICLSIGHPNDKMFASYRWKSPEQGWAVLVIDRCALWSLDTAFCNHNAADHRIRQRPLGDLKTLAAFDSLFMPLSTLPSREDSRLRPYDPTDVQAEVLIFDTLLPELINGVVFSDPHNLQTYKDCIAGKPAHLHTESHGFLGARTYARKTGWTY</sequence>
<name>A0ABZ2H1N6_9PSED</name>
<keyword evidence="4 6" id="KW-0548">Nucleotidyltransferase</keyword>
<reference evidence="9" key="1">
    <citation type="submission" date="2024-02" db="EMBL/GenBank/DDBJ databases">
        <title>Exploring bacterial hosts of class 1 integrons in salad vegetable microbiomes with epicPCR.</title>
        <authorList>
            <person name="Qi Q."/>
            <person name="Ghaly T.M."/>
            <person name="Gillings M.R."/>
            <person name="Tetu S.G."/>
        </authorList>
    </citation>
    <scope>NUCLEOTIDE SEQUENCE [LARGE SCALE GENOMIC DNA]</scope>
    <source>
        <strain evidence="9">S2-2023-2</strain>
    </source>
</reference>
<evidence type="ECO:0000259" key="7">
    <source>
        <dbReference type="PROSITE" id="PS52018"/>
    </source>
</evidence>
<keyword evidence="2 6" id="KW-0328">Glycosyltransferase</keyword>
<dbReference type="InterPro" id="IPR029494">
    <property type="entry name" value="DarT"/>
</dbReference>
<comment type="similarity">
    <text evidence="6">Belongs to the DarT ADP-ribosyltransferase family.</text>
</comment>
<evidence type="ECO:0000256" key="3">
    <source>
        <dbReference type="ARBA" id="ARBA00022679"/>
    </source>
</evidence>
<evidence type="ECO:0000313" key="9">
    <source>
        <dbReference type="Proteomes" id="UP001369248"/>
    </source>
</evidence>
<organism evidence="8 9">
    <name type="scientific">Pseudomonas bubulae</name>
    <dbReference type="NCBI Taxonomy" id="2316085"/>
    <lineage>
        <taxon>Bacteria</taxon>
        <taxon>Pseudomonadati</taxon>
        <taxon>Pseudomonadota</taxon>
        <taxon>Gammaproteobacteria</taxon>
        <taxon>Pseudomonadales</taxon>
        <taxon>Pseudomonadaceae</taxon>
        <taxon>Pseudomonas</taxon>
    </lineage>
</organism>
<feature type="binding site" evidence="6">
    <location>
        <position position="377"/>
    </location>
    <ligand>
        <name>NAD(+)</name>
        <dbReference type="ChEBI" id="CHEBI:57540"/>
    </ligand>
</feature>
<dbReference type="RefSeq" id="WP_338659997.1">
    <property type="nucleotide sequence ID" value="NZ_CP146072.1"/>
</dbReference>
<dbReference type="PROSITE" id="PS52018">
    <property type="entry name" value="DART"/>
    <property type="match status" value="1"/>
</dbReference>
<evidence type="ECO:0000256" key="6">
    <source>
        <dbReference type="PROSITE-ProRule" id="PRU01362"/>
    </source>
</evidence>
<keyword evidence="3 6" id="KW-0808">Transferase</keyword>
<dbReference type="GeneID" id="89544312"/>
<evidence type="ECO:0000313" key="8">
    <source>
        <dbReference type="EMBL" id="WWR36047.1"/>
    </source>
</evidence>
<feature type="binding site" evidence="6">
    <location>
        <begin position="342"/>
        <end position="344"/>
    </location>
    <ligand>
        <name>NAD(+)</name>
        <dbReference type="ChEBI" id="CHEBI:57540"/>
    </ligand>
</feature>
<feature type="active site" evidence="6">
    <location>
        <position position="479"/>
    </location>
</feature>
<keyword evidence="5 6" id="KW-0238">DNA-binding</keyword>
<evidence type="ECO:0000256" key="1">
    <source>
        <dbReference type="ARBA" id="ARBA00022649"/>
    </source>
</evidence>
<accession>A0ABZ2H1N6</accession>
<evidence type="ECO:0000256" key="2">
    <source>
        <dbReference type="ARBA" id="ARBA00022676"/>
    </source>
</evidence>
<evidence type="ECO:0000256" key="4">
    <source>
        <dbReference type="ARBA" id="ARBA00022695"/>
    </source>
</evidence>
<comment type="caution">
    <text evidence="6">Lacks conserved residue(s) required for the propagation of feature annotation.</text>
</comment>
<keyword evidence="1 6" id="KW-1277">Toxin-antitoxin system</keyword>
<dbReference type="EMBL" id="CP146072">
    <property type="protein sequence ID" value="WWR36047.1"/>
    <property type="molecule type" value="Genomic_DNA"/>
</dbReference>
<protein>
    <submittedName>
        <fullName evidence="8">DarT ssDNA thymidine ADP-ribosyltransferase family protein</fullName>
    </submittedName>
</protein>
<gene>
    <name evidence="8" type="ORF">V6B39_13675</name>
</gene>